<dbReference type="EMBL" id="CP001867">
    <property type="protein sequence ID" value="ADB73447.1"/>
    <property type="molecule type" value="Genomic_DNA"/>
</dbReference>
<name>D2S7E7_GEOOG</name>
<proteinExistence type="predicted"/>
<dbReference type="Gene3D" id="3.40.50.300">
    <property type="entry name" value="P-loop containing nucleotide triphosphate hydrolases"/>
    <property type="match status" value="1"/>
</dbReference>
<dbReference type="InterPro" id="IPR027417">
    <property type="entry name" value="P-loop_NTPase"/>
</dbReference>
<organism evidence="2 3">
    <name type="scientific">Geodermatophilus obscurus (strain ATCC 25078 / DSM 43160 / JCM 3152 / CCUG 61914 / KCC A-0152 / KCTC 9177 / NBRC 13315 / NRRL B-3577 / G-20)</name>
    <dbReference type="NCBI Taxonomy" id="526225"/>
    <lineage>
        <taxon>Bacteria</taxon>
        <taxon>Bacillati</taxon>
        <taxon>Actinomycetota</taxon>
        <taxon>Actinomycetes</taxon>
        <taxon>Geodermatophilales</taxon>
        <taxon>Geodermatophilaceae</taxon>
        <taxon>Geodermatophilus</taxon>
    </lineage>
</organism>
<evidence type="ECO:0000256" key="1">
    <source>
        <dbReference type="SAM" id="MobiDB-lite"/>
    </source>
</evidence>
<evidence type="ECO:0000313" key="3">
    <source>
        <dbReference type="Proteomes" id="UP000001382"/>
    </source>
</evidence>
<gene>
    <name evidence="2" type="ordered locus">Gobs_0670</name>
</gene>
<feature type="compositionally biased region" description="Low complexity" evidence="1">
    <location>
        <begin position="247"/>
        <end position="263"/>
    </location>
</feature>
<dbReference type="RefSeq" id="WP_012946888.1">
    <property type="nucleotide sequence ID" value="NC_013757.1"/>
</dbReference>
<feature type="region of interest" description="Disordered" evidence="1">
    <location>
        <begin position="247"/>
        <end position="270"/>
    </location>
</feature>
<accession>D2S7E7</accession>
<reference evidence="3" key="2">
    <citation type="submission" date="2010-01" db="EMBL/GenBank/DDBJ databases">
        <title>The complete genome of Geodermatophilus obscurus DSM 43160.</title>
        <authorList>
            <consortium name="US DOE Joint Genome Institute (JGI-PGF)"/>
            <person name="Lucas S."/>
            <person name="Copeland A."/>
            <person name="Lapidus A."/>
            <person name="Glavina del Rio T."/>
            <person name="Dalin E."/>
            <person name="Tice H."/>
            <person name="Bruce D."/>
            <person name="Goodwin L."/>
            <person name="Pitluck S."/>
            <person name="Kyrpides N."/>
            <person name="Mavromatis K."/>
            <person name="Ivanova N."/>
            <person name="Munk A.C."/>
            <person name="Brettin T."/>
            <person name="Detter J.C."/>
            <person name="Han C."/>
            <person name="Larimer F."/>
            <person name="Land M."/>
            <person name="Hauser L."/>
            <person name="Markowitz V."/>
            <person name="Cheng J.-F."/>
            <person name="Hugenholtz P."/>
            <person name="Woyke T."/>
            <person name="Wu D."/>
            <person name="Jando M."/>
            <person name="Schneider S."/>
            <person name="Klenk H.-P."/>
            <person name="Eisen J.A."/>
        </authorList>
    </citation>
    <scope>NUCLEOTIDE SEQUENCE [LARGE SCALE GENOMIC DNA]</scope>
    <source>
        <strain evidence="3">ATCC 25078 / DSM 43160 / JCM 3152 / KCC A-0152 / KCTC 9177 / NBRC 13315 / NRRL B-3577 / G-20</strain>
    </source>
</reference>
<reference evidence="2 3" key="1">
    <citation type="journal article" date="2010" name="Stand. Genomic Sci.">
        <title>Complete genome sequence of Geodermatophilus obscurus type strain (G-20).</title>
        <authorList>
            <person name="Ivanova N."/>
            <person name="Sikorski J."/>
            <person name="Jando M."/>
            <person name="Munk C."/>
            <person name="Lapidus A."/>
            <person name="Glavina Del Rio T."/>
            <person name="Copeland A."/>
            <person name="Tice H."/>
            <person name="Cheng J.-F."/>
            <person name="Lucas S."/>
            <person name="Chen F."/>
            <person name="Nolan M."/>
            <person name="Bruce D."/>
            <person name="Goodwin L."/>
            <person name="Pitluck S."/>
            <person name="Mavromatis K."/>
            <person name="Mikhailova N."/>
            <person name="Pati A."/>
            <person name="Chen A."/>
            <person name="Palaniappan K."/>
            <person name="Land M."/>
            <person name="Hauser L."/>
            <person name="Chang Y.-J."/>
            <person name="Jeffries C.D."/>
            <person name="Meincke L."/>
            <person name="Brettin T."/>
            <person name="Detter J.C."/>
            <person name="Detter J.C."/>
            <person name="Rohde M."/>
            <person name="Goeker M."/>
            <person name="Bristow J."/>
            <person name="Eisen J.A."/>
            <person name="Markowitz V."/>
            <person name="Hugenholtz P."/>
            <person name="Kyrpides N.C."/>
            <person name="Klenk H.-P."/>
        </authorList>
    </citation>
    <scope>NUCLEOTIDE SEQUENCE [LARGE SCALE GENOMIC DNA]</scope>
    <source>
        <strain evidence="3">ATCC 25078 / DSM 43160 / JCM 3152 / KCC A-0152 / KCTC 9177 / NBRC 13315 / NRRL B-3577 / G-20</strain>
    </source>
</reference>
<dbReference type="SUPFAM" id="SSF52540">
    <property type="entry name" value="P-loop containing nucleoside triphosphate hydrolases"/>
    <property type="match status" value="1"/>
</dbReference>
<dbReference type="eggNOG" id="COG0455">
    <property type="taxonomic scope" value="Bacteria"/>
</dbReference>
<sequence length="270" mass="26804">MLIALCSAKGAPGVTTSALALGLSWPRPVVVAELDPAGGDVLAGYGRAETAGGGLAELALAARRGGPAGHLDEHLLRLDTSGRARLLPGLGDPAVARHIDWERLAAALASVEDGAVDVLADCGRLRAEHFPAAVTQRAAAVVVVTGSTLRAARAAALAVAELRREGTGPAQGTAAVTALVVAPGEPYGEKEIGQALGVPIVGALPRDAKAAAVLSDGAPAGRLFGQSALPRAARSTAARLADHAAAQQARLTPPTTPAVSATTVGGGRGR</sequence>
<dbReference type="OrthoDB" id="5243870at2"/>
<dbReference type="Proteomes" id="UP000001382">
    <property type="component" value="Chromosome"/>
</dbReference>
<evidence type="ECO:0008006" key="4">
    <source>
        <dbReference type="Google" id="ProtNLM"/>
    </source>
</evidence>
<dbReference type="HOGENOM" id="CLU_060965_1_0_11"/>
<evidence type="ECO:0000313" key="2">
    <source>
        <dbReference type="EMBL" id="ADB73447.1"/>
    </source>
</evidence>
<keyword evidence="3" id="KW-1185">Reference proteome</keyword>
<dbReference type="KEGG" id="gob:Gobs_0670"/>
<dbReference type="STRING" id="526225.Gobs_0670"/>
<dbReference type="AlphaFoldDB" id="D2S7E7"/>
<protein>
    <recommendedName>
        <fullName evidence="4">MinD-like ATPase involved in chromosome partitioning or flagellar assembly</fullName>
    </recommendedName>
</protein>